<keyword evidence="2" id="KW-1185">Reference proteome</keyword>
<dbReference type="NCBIfam" id="TIGR03233">
    <property type="entry name" value="DNA_S_dndB"/>
    <property type="match status" value="1"/>
</dbReference>
<dbReference type="STRING" id="564117.SAMN05216369_2654"/>
<name>A0A1M6U885_9GAMM</name>
<dbReference type="InterPro" id="IPR017642">
    <property type="entry name" value="DNA_S_mod_DndB"/>
</dbReference>
<evidence type="ECO:0000313" key="1">
    <source>
        <dbReference type="EMBL" id="SHK65278.1"/>
    </source>
</evidence>
<gene>
    <name evidence="1" type="ORF">SAMN05216369_2654</name>
</gene>
<dbReference type="CDD" id="cd16412">
    <property type="entry name" value="dndB"/>
    <property type="match status" value="1"/>
</dbReference>
<reference evidence="2" key="1">
    <citation type="submission" date="2016-11" db="EMBL/GenBank/DDBJ databases">
        <authorList>
            <person name="Varghese N."/>
            <person name="Submissions S."/>
        </authorList>
    </citation>
    <scope>NUCLEOTIDE SEQUENCE [LARGE SCALE GENOMIC DNA]</scope>
    <source>
        <strain evidence="2">CGMCC 1.10835</strain>
    </source>
</reference>
<dbReference type="RefSeq" id="WP_072798377.1">
    <property type="nucleotide sequence ID" value="NZ_FRAQ01000002.1"/>
</dbReference>
<accession>A0A1M6U885</accession>
<evidence type="ECO:0000313" key="2">
    <source>
        <dbReference type="Proteomes" id="UP000184497"/>
    </source>
</evidence>
<protein>
    <submittedName>
        <fullName evidence="1">DNA sulfur modification protein DndB</fullName>
    </submittedName>
</protein>
<dbReference type="EMBL" id="FRAQ01000002">
    <property type="protein sequence ID" value="SHK65278.1"/>
    <property type="molecule type" value="Genomic_DNA"/>
</dbReference>
<proteinExistence type="predicted"/>
<dbReference type="NCBIfam" id="TIGR03187">
    <property type="entry name" value="DGQHR"/>
    <property type="match status" value="1"/>
</dbReference>
<dbReference type="OrthoDB" id="3524978at2"/>
<dbReference type="Pfam" id="PF14072">
    <property type="entry name" value="DndB"/>
    <property type="match status" value="1"/>
</dbReference>
<dbReference type="InterPro" id="IPR017601">
    <property type="entry name" value="DGQHR-contain_dom"/>
</dbReference>
<dbReference type="AlphaFoldDB" id="A0A1M6U885"/>
<dbReference type="Proteomes" id="UP000184497">
    <property type="component" value="Unassembled WGS sequence"/>
</dbReference>
<organism evidence="1 2">
    <name type="scientific">Marinobacter antarcticus</name>
    <dbReference type="NCBI Taxonomy" id="564117"/>
    <lineage>
        <taxon>Bacteria</taxon>
        <taxon>Pseudomonadati</taxon>
        <taxon>Pseudomonadota</taxon>
        <taxon>Gammaproteobacteria</taxon>
        <taxon>Pseudomonadales</taxon>
        <taxon>Marinobacteraceae</taxon>
        <taxon>Marinobacter</taxon>
    </lineage>
</organism>
<sequence length="360" mass="40099">MDTDFCHSFPAARGMQAGRPCYVAMCPMRLIPKIFVFDEEEVPAELRAQRTLNRTRIPEIVEYLVNNPTGYTISAITASIDGKVTFQPSADTGPGSNLGVLSVPMDVRILINDGQHRRAAIEQAIAESPELSYDNIPVLFFIDEGLTHSQQMFADLNKHAVRPSDSISTLYDHRDAISELARSMIKRVEIFSKLTEMEKSSISNRSTKLFTLSAIKNSTKALLLKGKGDGVDEEEKDLAAAYWNEVTLHVADWQLALDKKVATSELREQYVHAHGVMLQAMGQIGADLLVKPRNQWAGILKGLKDIDWARANPDWEGRAMHHGRISKARSSVVRTGNYIKHKLGLPLTPSEQAYEEGETI</sequence>